<dbReference type="GO" id="GO:0043291">
    <property type="term" value="C:RAVE complex"/>
    <property type="evidence" value="ECO:0007669"/>
    <property type="project" value="TreeGrafter"/>
</dbReference>
<dbReference type="EMBL" id="BEYU01000105">
    <property type="protein sequence ID" value="GBG31732.1"/>
    <property type="molecule type" value="Genomic_DNA"/>
</dbReference>
<evidence type="ECO:0000313" key="4">
    <source>
        <dbReference type="EMBL" id="GBG31732.1"/>
    </source>
</evidence>
<dbReference type="PANTHER" id="PTHR13950">
    <property type="entry name" value="RABCONNECTIN-RELATED"/>
    <property type="match status" value="1"/>
</dbReference>
<dbReference type="GO" id="GO:0007035">
    <property type="term" value="P:vacuolar acidification"/>
    <property type="evidence" value="ECO:0007669"/>
    <property type="project" value="TreeGrafter"/>
</dbReference>
<dbReference type="PROSITE" id="PS50294">
    <property type="entry name" value="WD_REPEATS_REGION"/>
    <property type="match status" value="1"/>
</dbReference>
<feature type="region of interest" description="Disordered" evidence="2">
    <location>
        <begin position="216"/>
        <end position="293"/>
    </location>
</feature>
<feature type="compositionally biased region" description="Low complexity" evidence="2">
    <location>
        <begin position="1196"/>
        <end position="1205"/>
    </location>
</feature>
<evidence type="ECO:0000256" key="2">
    <source>
        <dbReference type="SAM" id="MobiDB-lite"/>
    </source>
</evidence>
<feature type="compositionally biased region" description="Basic and acidic residues" evidence="2">
    <location>
        <begin position="237"/>
        <end position="273"/>
    </location>
</feature>
<dbReference type="OrthoDB" id="342131at2759"/>
<feature type="region of interest" description="Disordered" evidence="2">
    <location>
        <begin position="1778"/>
        <end position="1819"/>
    </location>
</feature>
<evidence type="ECO:0000256" key="1">
    <source>
        <dbReference type="PROSITE-ProRule" id="PRU00221"/>
    </source>
</evidence>
<dbReference type="PANTHER" id="PTHR13950:SF9">
    <property type="entry name" value="RABCONNECTIN-3A"/>
    <property type="match status" value="1"/>
</dbReference>
<name>A0A2R5GLE9_9STRA</name>
<reference evidence="4 5" key="1">
    <citation type="submission" date="2017-12" db="EMBL/GenBank/DDBJ databases">
        <title>Sequencing, de novo assembly and annotation of complete genome of a new Thraustochytrid species, strain FCC1311.</title>
        <authorList>
            <person name="Sedici K."/>
            <person name="Godart F."/>
            <person name="Aiese Cigliano R."/>
            <person name="Sanseverino W."/>
            <person name="Barakat M."/>
            <person name="Ortet P."/>
            <person name="Marechal E."/>
            <person name="Cagnac O."/>
            <person name="Amato A."/>
        </authorList>
    </citation>
    <scope>NUCLEOTIDE SEQUENCE [LARGE SCALE GENOMIC DNA]</scope>
</reference>
<dbReference type="InterPro" id="IPR022033">
    <property type="entry name" value="Rav1p_C"/>
</dbReference>
<gene>
    <name evidence="4" type="ORF">FCC1311_079572</name>
</gene>
<evidence type="ECO:0000313" key="5">
    <source>
        <dbReference type="Proteomes" id="UP000241890"/>
    </source>
</evidence>
<dbReference type="SMART" id="SM00320">
    <property type="entry name" value="WD40"/>
    <property type="match status" value="10"/>
</dbReference>
<feature type="domain" description="RAVE complex protein Rav1 C-terminal" evidence="3">
    <location>
        <begin position="1262"/>
        <end position="1569"/>
    </location>
</feature>
<dbReference type="Gene3D" id="2.130.10.10">
    <property type="entry name" value="YVTN repeat-like/Quinoprotein amine dehydrogenase"/>
    <property type="match status" value="2"/>
</dbReference>
<feature type="region of interest" description="Disordered" evidence="2">
    <location>
        <begin position="2161"/>
        <end position="2195"/>
    </location>
</feature>
<dbReference type="InParanoid" id="A0A2R5GLE9"/>
<feature type="region of interest" description="Disordered" evidence="2">
    <location>
        <begin position="1957"/>
        <end position="1978"/>
    </location>
</feature>
<feature type="region of interest" description="Disordered" evidence="2">
    <location>
        <begin position="1"/>
        <end position="86"/>
    </location>
</feature>
<dbReference type="SUPFAM" id="SSF50978">
    <property type="entry name" value="WD40 repeat-like"/>
    <property type="match status" value="2"/>
</dbReference>
<organism evidence="4 5">
    <name type="scientific">Hondaea fermentalgiana</name>
    <dbReference type="NCBI Taxonomy" id="2315210"/>
    <lineage>
        <taxon>Eukaryota</taxon>
        <taxon>Sar</taxon>
        <taxon>Stramenopiles</taxon>
        <taxon>Bigyra</taxon>
        <taxon>Labyrinthulomycetes</taxon>
        <taxon>Thraustochytrida</taxon>
        <taxon>Thraustochytriidae</taxon>
        <taxon>Hondaea</taxon>
    </lineage>
</organism>
<dbReference type="InterPro" id="IPR015943">
    <property type="entry name" value="WD40/YVTN_repeat-like_dom_sf"/>
</dbReference>
<evidence type="ECO:0000259" key="3">
    <source>
        <dbReference type="Pfam" id="PF12234"/>
    </source>
</evidence>
<dbReference type="PROSITE" id="PS50082">
    <property type="entry name" value="WD_REPEATS_2"/>
    <property type="match status" value="1"/>
</dbReference>
<protein>
    <submittedName>
        <fullName evidence="4">DmX-like protein 1</fullName>
    </submittedName>
</protein>
<feature type="compositionally biased region" description="Low complexity" evidence="2">
    <location>
        <begin position="2161"/>
        <end position="2173"/>
    </location>
</feature>
<feature type="compositionally biased region" description="Polar residues" evidence="2">
    <location>
        <begin position="17"/>
        <end position="27"/>
    </location>
</feature>
<feature type="compositionally biased region" description="Polar residues" evidence="2">
    <location>
        <begin position="220"/>
        <end position="231"/>
    </location>
</feature>
<dbReference type="Pfam" id="PF00400">
    <property type="entry name" value="WD40"/>
    <property type="match status" value="1"/>
</dbReference>
<feature type="compositionally biased region" description="Low complexity" evidence="2">
    <location>
        <begin position="1963"/>
        <end position="1976"/>
    </location>
</feature>
<dbReference type="Pfam" id="PF12234">
    <property type="entry name" value="Rav1p_C"/>
    <property type="match status" value="1"/>
</dbReference>
<dbReference type="InterPro" id="IPR001680">
    <property type="entry name" value="WD40_rpt"/>
</dbReference>
<feature type="region of interest" description="Disordered" evidence="2">
    <location>
        <begin position="1185"/>
        <end position="1211"/>
    </location>
</feature>
<accession>A0A2R5GLE9</accession>
<sequence>MGDAIVDDASSRRTRGTPVSQIRSSQPEPDVAAVASTATQVLRTYHFHRHRNGGGSPSPDAPGDGAGTGAGANAGAQESDAGTDNDASEWNITALAWCKPPSAKLGSHPLDPDASYCAAFAVGSFGRVSIFNPTERNVLEWELISVLEPAGAVQCLTWASEGRHLVSGGTQLVLWSPEANAIGPSGASSIAGSVHSGGSAAFTSANTDRNHARLLASRSPAATNGTLSPSGATLGEDDVRSEPFTRRRNHVTSESELRAASEHGGDFSPRDADDLPGYEFPRQSMDGANSLDSEDERIAAFDASWVLEEADGQITLVDFSADSRMFASVSEHSLEVRVWFEGDSLFGNMDYLSLFHPREILALQWRARSDGHSYHVKAQHSHTPQSLVTLCADHIVRIWQESDPQTEELAMFVAIHIDTRHRPLRSIGWLKFINYFEGLRSPFPEHNMYAQVREDFVVGFSSASPFFQSHAHQTTVWGDHQKQSVELRTGPIAQESQSSLDWLVAVDQAGQVCMWSLEGLSDSPRRDIHISPWNKSCSKIFSHVELGSNSNPLVLRRPDDVYLTRHVCGQSDEELLHYESREDFFDEAATRRSAPTNWAAHVYNSFVATCRVTQEFDPHTERDPWPSTCVFDINPRNIETLSFGESGLVYSFAENDTMKMNSAYGTVTHMTLCLARGHTTEITEIVYERVIDLASNYSSLEEAYWVTTIDRSGFAVAWPVRSGSREEDVDADAIVRSGAVPLPMEGNISRAIVSEIAEHHMICLIIDHKGRAHLWLRLGIAAYSWSEAAVPDALQTAIGAFSGEPARYVFAVRDGRYKVHFGIHTASNDLVIVPVTEIMRAVPDIEVGETRVRQFSSGASPLCVAPVSDKQLFGHGALALVALENGKCELQGFAEEGPIETFVLIPDDPATSIANASSGGIVTVHESGLVRVWAPGLCHLSHGLQSTICVQDDVAGRCTVETASALYLGAGVSVLGIGIHEAAENGQSAAAKVLLYSRARSGFSLVARDQAVEFKLLGSTRAALRRAKLVGIAWSGRDFGLIAATSNQLHLFQGWVRHPPVGDMAKELNMLRRRMQLEGKGVSSSRTEQLEALNGLGDAAVALQLPMALHRPRPILELLRAGCVSPVRAILKTILAALEEKKQENEDAYGQDEAPPRSAMFVSAPDIELHEIVREIWNDAENEMAPSTTDHEDAASQDAAQSQDDTSGGKDTAAALFADDDWSMGGPSTQRTTGGAAAALFDEDPWDSMLTSSAAQTTLSDPTQDVERSRSELAELLVSYTIKDMPPLEQLQLTALAGVFDDVYGMNDADKGGFGDSVDKCGAKFMLAYQLFRVSKRVLPLSERPRAMPTADLLWALDSDSQDALLAKCLPPGESTWDDAKEIGVGLWLRSTHAVRVLAEDLAKVQFKESKTKDPFSCALFYFALNKASVVSGLFKLAKNTKAAELLANDFSDEHWQTVAVKNAYSLLRKKRYLEAASFFVLGKRLAEAVNVCIKNLGDFQLAVFVCKLVEGADGEVQRTVWEYTIKPLALYTMDHWLASMCHTVAGDPVGALLAFVEDREAFLAEQQQHGETKVGGAVPGDASESAILGTTSADEEGFRVFDDLPTLLRKGLVNKELLEKLRSGGAGTKGDDARESSTLRMVPLPDRVSKLRQDLHAVNEQLARCPPQDILESLWRISRASNHLAVEFTVIRMLSDVNQPAFLIRLQQLLHSVMDSFVALGHGNATLGVAAERTLLPGRRLAAYAVLLVDLAAAAHEIFHAAPVIPGLDKLHLPPALTARKPRDDNADDSNGNNGVNNGSGDAGNGAGQEPESADEEISEIAQQYREMLDAYARVALFAAAYSMGQHGLVQALLDESFAPSAIRQTGLELANTWFDYEELLMFAASAHHRQGKNFRDDLTALSGTVGEDEVESEEEDMVAWGLTYAERLMNVAVMRSVLTLVTRVRDKLYLMQGQPPQLVHSPKSGSTPGSPTSPAEKALHPEVYCLELMEELVQSCWPVNWAMLANLYMSSIPVGLSSAARSRLEQMKVQAFADEDKSKLWNAIKGKEQLRIVDATARWTGRSIDQEQARSGIIPDSTIFCTDNAKVVHSASGTLFLSVDPVHALDGTLVVASEKGCEDAGQIWFNDSLRIPLNNNLYCDSFLHRVSSHSRVEALLQSSRSLSSNGSSASDGGHGGSRTRLLPHVSSHHKKNEETVRTVMHVSSHPFLPLYVTAQYDGSAMIWDAARDPEEPVVRLRKPSDDARKWKHGHTTRVRISEDGMRFAACDSAGHVLLWNLADCRDSENEPFGQFACHTKRTLDCAFLNYNGNIFASAGQSQHSENLCLWDLSMPPRSCRVASVHCCAHSVAYSLAYLQDQQVVIVGGGNGQIGVFDLRQRMLILEEDHVHSKAIRSLAVHPTGGRYFASGSTDGSVKLWSYRSGRLASHAHLTNMHPTHMFVNELTSDSILSQRGTTDVTFSRDFLYSCGADGTVKMTPLSSLAL</sequence>
<dbReference type="InterPro" id="IPR052208">
    <property type="entry name" value="DmX-like/RAVE_component"/>
</dbReference>
<comment type="caution">
    <text evidence="4">The sequence shown here is derived from an EMBL/GenBank/DDBJ whole genome shotgun (WGS) entry which is preliminary data.</text>
</comment>
<keyword evidence="5" id="KW-1185">Reference proteome</keyword>
<feature type="repeat" description="WD" evidence="1">
    <location>
        <begin position="2386"/>
        <end position="2428"/>
    </location>
</feature>
<feature type="compositionally biased region" description="Low complexity" evidence="2">
    <location>
        <begin position="1790"/>
        <end position="1801"/>
    </location>
</feature>
<dbReference type="Proteomes" id="UP000241890">
    <property type="component" value="Unassembled WGS sequence"/>
</dbReference>
<proteinExistence type="predicted"/>
<keyword evidence="1" id="KW-0853">WD repeat</keyword>
<dbReference type="InterPro" id="IPR036322">
    <property type="entry name" value="WD40_repeat_dom_sf"/>
</dbReference>